<dbReference type="EnsemblPlants" id="OPUNC01G14220.1">
    <property type="protein sequence ID" value="OPUNC01G14220.1"/>
    <property type="gene ID" value="OPUNC01G14220"/>
</dbReference>
<protein>
    <submittedName>
        <fullName evidence="1">Uncharacterized protein</fullName>
    </submittedName>
</protein>
<dbReference type="Gramene" id="OPUNC01G14220.1">
    <property type="protein sequence ID" value="OPUNC01G14220.1"/>
    <property type="gene ID" value="OPUNC01G14220"/>
</dbReference>
<dbReference type="AlphaFoldDB" id="A0A0E0JI53"/>
<dbReference type="OMA" id="VRCVFVD"/>
<dbReference type="Proteomes" id="UP000026962">
    <property type="component" value="Chromosome 1"/>
</dbReference>
<organism evidence="1">
    <name type="scientific">Oryza punctata</name>
    <name type="common">Red rice</name>
    <dbReference type="NCBI Taxonomy" id="4537"/>
    <lineage>
        <taxon>Eukaryota</taxon>
        <taxon>Viridiplantae</taxon>
        <taxon>Streptophyta</taxon>
        <taxon>Embryophyta</taxon>
        <taxon>Tracheophyta</taxon>
        <taxon>Spermatophyta</taxon>
        <taxon>Magnoliopsida</taxon>
        <taxon>Liliopsida</taxon>
        <taxon>Poales</taxon>
        <taxon>Poaceae</taxon>
        <taxon>BOP clade</taxon>
        <taxon>Oryzoideae</taxon>
        <taxon>Oryzeae</taxon>
        <taxon>Oryzinae</taxon>
        <taxon>Oryza</taxon>
    </lineage>
</organism>
<sequence length="184" mass="21148">MAPWFSKMAAKKDEKLYYFFVREVTGHPSAHRENMVELRVQGCLNEWNNALASESPECPTVVAMRDFQCGLNEMYGVNWTRIHKKIYRHEKKYVYALLYRDDLVRDAAENSVRVHLKKENISDLKVFDEPHDQILTIITGVKPSGTPVRCVFVDANSADDYINSLSDSRYSPSESARVQPWGTG</sequence>
<name>A0A0E0JI53_ORYPU</name>
<reference evidence="1" key="1">
    <citation type="submission" date="2015-04" db="UniProtKB">
        <authorList>
            <consortium name="EnsemblPlants"/>
        </authorList>
    </citation>
    <scope>IDENTIFICATION</scope>
</reference>
<reference evidence="1" key="2">
    <citation type="submission" date="2018-05" db="EMBL/GenBank/DDBJ databases">
        <title>OpunRS2 (Oryza punctata Reference Sequence Version 2).</title>
        <authorList>
            <person name="Zhang J."/>
            <person name="Kudrna D."/>
            <person name="Lee S."/>
            <person name="Talag J."/>
            <person name="Welchert J."/>
            <person name="Wing R.A."/>
        </authorList>
    </citation>
    <scope>NUCLEOTIDE SEQUENCE [LARGE SCALE GENOMIC DNA]</scope>
</reference>
<evidence type="ECO:0000313" key="2">
    <source>
        <dbReference type="Proteomes" id="UP000026962"/>
    </source>
</evidence>
<accession>A0A0E0JI53</accession>
<keyword evidence="2" id="KW-1185">Reference proteome</keyword>
<proteinExistence type="predicted"/>
<evidence type="ECO:0000313" key="1">
    <source>
        <dbReference type="EnsemblPlants" id="OPUNC01G14220.1"/>
    </source>
</evidence>